<evidence type="ECO:0000256" key="4">
    <source>
        <dbReference type="ARBA" id="ARBA00022980"/>
    </source>
</evidence>
<keyword evidence="10" id="KW-1185">Reference proteome</keyword>
<dbReference type="RefSeq" id="XP_008473315.1">
    <property type="nucleotide sequence ID" value="XM_008475093.3"/>
</dbReference>
<dbReference type="SUPFAM" id="SSF55811">
    <property type="entry name" value="Nudix"/>
    <property type="match status" value="1"/>
</dbReference>
<keyword evidence="5" id="KW-0496">Mitochondrion</keyword>
<evidence type="ECO:0000256" key="8">
    <source>
        <dbReference type="ARBA" id="ARBA00035534"/>
    </source>
</evidence>
<accession>A0A1S3D2Z2</accession>
<comment type="similarity">
    <text evidence="2">Belongs to the mitochondrion-specific ribosomal protein mL46 family.</text>
</comment>
<dbReference type="FunFam" id="3.90.79.10:FF:000018">
    <property type="entry name" value="39S ribosomal protein L46, mitochondrial"/>
    <property type="match status" value="1"/>
</dbReference>
<dbReference type="Proteomes" id="UP000079169">
    <property type="component" value="Unplaced"/>
</dbReference>
<sequence>MAGHLKQDLKLTSCLIKLLRNFNTASAVNPLRQELTTTSGSREKWDLMSAVCLERKPLITRDFNEIEKKVQLLMNELELENSMKSDHELRCIADQIRAEKMKDKSLNVDMIDDALQQTGQDFVDMGLNELKKFTPASRITKADKENNVKSMQRKLDKHLVLLIKEKLGDKSHWIMPFGKRQEGETMRQTAERILAEKFNKTIHARFYGNAPCGFYKFKYPKSLQAESNVVGAKLFFFKAQYLEGDVKDKKLEYTWAAREELPKLLLEDYNKNISLFLMDE</sequence>
<evidence type="ECO:0000256" key="3">
    <source>
        <dbReference type="ARBA" id="ARBA00022946"/>
    </source>
</evidence>
<evidence type="ECO:0000313" key="12">
    <source>
        <dbReference type="RefSeq" id="XP_026680289.1"/>
    </source>
</evidence>
<reference evidence="11 12" key="1">
    <citation type="submission" date="2025-04" db="UniProtKB">
        <authorList>
            <consortium name="RefSeq"/>
        </authorList>
    </citation>
    <scope>IDENTIFICATION</scope>
</reference>
<dbReference type="GO" id="GO:0005762">
    <property type="term" value="C:mitochondrial large ribosomal subunit"/>
    <property type="evidence" value="ECO:0007669"/>
    <property type="project" value="TreeGrafter"/>
</dbReference>
<keyword evidence="4" id="KW-0689">Ribosomal protein</keyword>
<gene>
    <name evidence="11 12" type="primary">LOC103510439</name>
</gene>
<dbReference type="OMA" id="MLPRYCK"/>
<dbReference type="InterPro" id="IPR021757">
    <property type="entry name" value="Ribosomal_mL46_N"/>
</dbReference>
<dbReference type="Pfam" id="PF11788">
    <property type="entry name" value="MRP-L46"/>
    <property type="match status" value="1"/>
</dbReference>
<keyword evidence="6" id="KW-0687">Ribonucleoprotein</keyword>
<dbReference type="GO" id="GO:0005743">
    <property type="term" value="C:mitochondrial inner membrane"/>
    <property type="evidence" value="ECO:0007669"/>
    <property type="project" value="UniProtKB-ARBA"/>
</dbReference>
<evidence type="ECO:0000256" key="1">
    <source>
        <dbReference type="ARBA" id="ARBA00004173"/>
    </source>
</evidence>
<keyword evidence="3" id="KW-0809">Transit peptide</keyword>
<organism evidence="10 11">
    <name type="scientific">Diaphorina citri</name>
    <name type="common">Asian citrus psyllid</name>
    <dbReference type="NCBI Taxonomy" id="121845"/>
    <lineage>
        <taxon>Eukaryota</taxon>
        <taxon>Metazoa</taxon>
        <taxon>Ecdysozoa</taxon>
        <taxon>Arthropoda</taxon>
        <taxon>Hexapoda</taxon>
        <taxon>Insecta</taxon>
        <taxon>Pterygota</taxon>
        <taxon>Neoptera</taxon>
        <taxon>Paraneoptera</taxon>
        <taxon>Hemiptera</taxon>
        <taxon>Sternorrhyncha</taxon>
        <taxon>Psylloidea</taxon>
        <taxon>Psyllidae</taxon>
        <taxon>Diaphorininae</taxon>
        <taxon>Diaphorina</taxon>
    </lineage>
</organism>
<name>A0A1S3D2Z2_DIACI</name>
<evidence type="ECO:0000256" key="7">
    <source>
        <dbReference type="ARBA" id="ARBA00035190"/>
    </source>
</evidence>
<dbReference type="OrthoDB" id="194611at2759"/>
<evidence type="ECO:0000256" key="2">
    <source>
        <dbReference type="ARBA" id="ARBA00009070"/>
    </source>
</evidence>
<evidence type="ECO:0000259" key="9">
    <source>
        <dbReference type="Pfam" id="PF11788"/>
    </source>
</evidence>
<dbReference type="PaxDb" id="121845-A0A1S3D2Z2"/>
<dbReference type="CDD" id="cd04661">
    <property type="entry name" value="NUDIX_MRP_L46"/>
    <property type="match status" value="1"/>
</dbReference>
<comment type="subcellular location">
    <subcellularLocation>
        <location evidence="1">Mitochondrion</location>
    </subcellularLocation>
</comment>
<dbReference type="AlphaFoldDB" id="A0A1S3D2Z2"/>
<dbReference type="RefSeq" id="XP_026680289.1">
    <property type="nucleotide sequence ID" value="XM_026824488.1"/>
</dbReference>
<evidence type="ECO:0000256" key="6">
    <source>
        <dbReference type="ARBA" id="ARBA00023274"/>
    </source>
</evidence>
<dbReference type="PANTHER" id="PTHR13124:SF12">
    <property type="entry name" value="LARGE RIBOSOMAL SUBUNIT PROTEIN ML46"/>
    <property type="match status" value="1"/>
</dbReference>
<protein>
    <recommendedName>
        <fullName evidence="7">Large ribosomal subunit protein mL46</fullName>
    </recommendedName>
    <alternativeName>
        <fullName evidence="8">39S ribosomal protein L46, mitochondrial</fullName>
    </alternativeName>
</protein>
<dbReference type="KEGG" id="dci:103510439"/>
<evidence type="ECO:0000313" key="10">
    <source>
        <dbReference type="Proteomes" id="UP000079169"/>
    </source>
</evidence>
<evidence type="ECO:0000256" key="5">
    <source>
        <dbReference type="ARBA" id="ARBA00023128"/>
    </source>
</evidence>
<dbReference type="PANTHER" id="PTHR13124">
    <property type="entry name" value="39S RIBOSOMAL PROTEIN L46, MITOCHONDRIAL PRECURSOR-RELATED"/>
    <property type="match status" value="1"/>
</dbReference>
<dbReference type="InterPro" id="IPR033650">
    <property type="entry name" value="Ribosomal_mL46_NUDIX"/>
</dbReference>
<dbReference type="GO" id="GO:0003735">
    <property type="term" value="F:structural constituent of ribosome"/>
    <property type="evidence" value="ECO:0007669"/>
    <property type="project" value="InterPro"/>
</dbReference>
<dbReference type="InterPro" id="IPR015797">
    <property type="entry name" value="NUDIX_hydrolase-like_dom_sf"/>
</dbReference>
<dbReference type="STRING" id="121845.A0A1S3D2Z2"/>
<dbReference type="GeneID" id="103510439"/>
<dbReference type="InterPro" id="IPR040008">
    <property type="entry name" value="Ribosomal_mL46"/>
</dbReference>
<feature type="domain" description="Large ribosomal subunit protein mL46 N-terminal" evidence="9">
    <location>
        <begin position="45"/>
        <end position="143"/>
    </location>
</feature>
<evidence type="ECO:0000313" key="11">
    <source>
        <dbReference type="RefSeq" id="XP_008473315.1"/>
    </source>
</evidence>
<proteinExistence type="inferred from homology"/>
<dbReference type="Gene3D" id="3.90.79.10">
    <property type="entry name" value="Nucleoside Triphosphate Pyrophosphohydrolase"/>
    <property type="match status" value="1"/>
</dbReference>